<gene>
    <name evidence="1" type="ORF">SDC9_120391</name>
</gene>
<protein>
    <submittedName>
        <fullName evidence="1">Uncharacterized protein</fullName>
    </submittedName>
</protein>
<reference evidence="1" key="1">
    <citation type="submission" date="2019-08" db="EMBL/GenBank/DDBJ databases">
        <authorList>
            <person name="Kucharzyk K."/>
            <person name="Murdoch R.W."/>
            <person name="Higgins S."/>
            <person name="Loffler F."/>
        </authorList>
    </citation>
    <scope>NUCLEOTIDE SEQUENCE</scope>
</reference>
<accession>A0A645C862</accession>
<organism evidence="1">
    <name type="scientific">bioreactor metagenome</name>
    <dbReference type="NCBI Taxonomy" id="1076179"/>
    <lineage>
        <taxon>unclassified sequences</taxon>
        <taxon>metagenomes</taxon>
        <taxon>ecological metagenomes</taxon>
    </lineage>
</organism>
<sequence>MLRAPADAAFNAGLVEFLADDSLCIFEGFRTLCLFFAELLADVCVFFRHQVHEREVFHFALDGAHTKAVRQRRVHFERFLRFANAFVGVAVRERAHVVKPVRKLDDDDANVRRNRQKELS</sequence>
<dbReference type="EMBL" id="VSSQ01025348">
    <property type="protein sequence ID" value="MPM73411.1"/>
    <property type="molecule type" value="Genomic_DNA"/>
</dbReference>
<evidence type="ECO:0000313" key="1">
    <source>
        <dbReference type="EMBL" id="MPM73411.1"/>
    </source>
</evidence>
<dbReference type="AlphaFoldDB" id="A0A645C862"/>
<name>A0A645C862_9ZZZZ</name>
<comment type="caution">
    <text evidence="1">The sequence shown here is derived from an EMBL/GenBank/DDBJ whole genome shotgun (WGS) entry which is preliminary data.</text>
</comment>
<proteinExistence type="predicted"/>